<proteinExistence type="predicted"/>
<keyword evidence="1" id="KW-0812">Transmembrane</keyword>
<accession>A0ABW2A210</accession>
<dbReference type="RefSeq" id="WP_379910001.1">
    <property type="nucleotide sequence ID" value="NZ_JBHSWE010000001.1"/>
</dbReference>
<reference evidence="3" key="1">
    <citation type="journal article" date="2019" name="Int. J. Syst. Evol. Microbiol.">
        <title>The Global Catalogue of Microorganisms (GCM) 10K type strain sequencing project: providing services to taxonomists for standard genome sequencing and annotation.</title>
        <authorList>
            <consortium name="The Broad Institute Genomics Platform"/>
            <consortium name="The Broad Institute Genome Sequencing Center for Infectious Disease"/>
            <person name="Wu L."/>
            <person name="Ma J."/>
        </authorList>
    </citation>
    <scope>NUCLEOTIDE SEQUENCE [LARGE SCALE GENOMIC DNA]</scope>
    <source>
        <strain evidence="3">NBRC 111756</strain>
    </source>
</reference>
<dbReference type="Pfam" id="PF07332">
    <property type="entry name" value="Phage_holin_3_6"/>
    <property type="match status" value="1"/>
</dbReference>
<keyword evidence="1" id="KW-0472">Membrane</keyword>
<sequence>MSDDMEATPPPSAPARGPSPRRFAGALLGLLHSHLALFGEELKEQQSSALRLFVLISLSLLFGLLLVIGLSAALLIVFWDSHRLSVITILCAFYGLGLLTCLLCLRTQLRNAPPPFSASLDELARDREQLMP</sequence>
<protein>
    <submittedName>
        <fullName evidence="2">Phage holin family protein</fullName>
    </submittedName>
</protein>
<dbReference type="InterPro" id="IPR009937">
    <property type="entry name" value="Phage_holin_3_6"/>
</dbReference>
<organism evidence="2 3">
    <name type="scientific">Marinobacterium aestuariivivens</name>
    <dbReference type="NCBI Taxonomy" id="1698799"/>
    <lineage>
        <taxon>Bacteria</taxon>
        <taxon>Pseudomonadati</taxon>
        <taxon>Pseudomonadota</taxon>
        <taxon>Gammaproteobacteria</taxon>
        <taxon>Oceanospirillales</taxon>
        <taxon>Oceanospirillaceae</taxon>
        <taxon>Marinobacterium</taxon>
    </lineage>
</organism>
<feature type="transmembrane region" description="Helical" evidence="1">
    <location>
        <begin position="50"/>
        <end position="78"/>
    </location>
</feature>
<feature type="transmembrane region" description="Helical" evidence="1">
    <location>
        <begin position="84"/>
        <end position="105"/>
    </location>
</feature>
<evidence type="ECO:0000256" key="1">
    <source>
        <dbReference type="SAM" id="Phobius"/>
    </source>
</evidence>
<keyword evidence="1" id="KW-1133">Transmembrane helix</keyword>
<gene>
    <name evidence="2" type="ORF">ACFQDL_16550</name>
</gene>
<name>A0ABW2A210_9GAMM</name>
<dbReference type="EMBL" id="JBHSWE010000001">
    <property type="protein sequence ID" value="MFC6671497.1"/>
    <property type="molecule type" value="Genomic_DNA"/>
</dbReference>
<dbReference type="Proteomes" id="UP001596422">
    <property type="component" value="Unassembled WGS sequence"/>
</dbReference>
<evidence type="ECO:0000313" key="3">
    <source>
        <dbReference type="Proteomes" id="UP001596422"/>
    </source>
</evidence>
<keyword evidence="3" id="KW-1185">Reference proteome</keyword>
<comment type="caution">
    <text evidence="2">The sequence shown here is derived from an EMBL/GenBank/DDBJ whole genome shotgun (WGS) entry which is preliminary data.</text>
</comment>
<evidence type="ECO:0000313" key="2">
    <source>
        <dbReference type="EMBL" id="MFC6671497.1"/>
    </source>
</evidence>